<protein>
    <submittedName>
        <fullName evidence="1">Uncharacterized protein</fullName>
    </submittedName>
</protein>
<dbReference type="EMBL" id="VSRR010008919">
    <property type="protein sequence ID" value="MPC49513.1"/>
    <property type="molecule type" value="Genomic_DNA"/>
</dbReference>
<evidence type="ECO:0000313" key="1">
    <source>
        <dbReference type="EMBL" id="MPC49513.1"/>
    </source>
</evidence>
<keyword evidence="2" id="KW-1185">Reference proteome</keyword>
<organism evidence="1 2">
    <name type="scientific">Portunus trituberculatus</name>
    <name type="common">Swimming crab</name>
    <name type="synonym">Neptunus trituberculatus</name>
    <dbReference type="NCBI Taxonomy" id="210409"/>
    <lineage>
        <taxon>Eukaryota</taxon>
        <taxon>Metazoa</taxon>
        <taxon>Ecdysozoa</taxon>
        <taxon>Arthropoda</taxon>
        <taxon>Crustacea</taxon>
        <taxon>Multicrustacea</taxon>
        <taxon>Malacostraca</taxon>
        <taxon>Eumalacostraca</taxon>
        <taxon>Eucarida</taxon>
        <taxon>Decapoda</taxon>
        <taxon>Pleocyemata</taxon>
        <taxon>Brachyura</taxon>
        <taxon>Eubrachyura</taxon>
        <taxon>Portunoidea</taxon>
        <taxon>Portunidae</taxon>
        <taxon>Portuninae</taxon>
        <taxon>Portunus</taxon>
    </lineage>
</organism>
<reference evidence="1 2" key="1">
    <citation type="submission" date="2019-05" db="EMBL/GenBank/DDBJ databases">
        <title>Another draft genome of Portunus trituberculatus and its Hox gene families provides insights of decapod evolution.</title>
        <authorList>
            <person name="Jeong J.-H."/>
            <person name="Song I."/>
            <person name="Kim S."/>
            <person name="Choi T."/>
            <person name="Kim D."/>
            <person name="Ryu S."/>
            <person name="Kim W."/>
        </authorList>
    </citation>
    <scope>NUCLEOTIDE SEQUENCE [LARGE SCALE GENOMIC DNA]</scope>
    <source>
        <tissue evidence="1">Muscle</tissue>
    </source>
</reference>
<gene>
    <name evidence="1" type="ORF">E2C01_043316</name>
</gene>
<sequence>MRVTYAPWQYALCAPSHLTGCAPEGHLTQPSQSRTLGKLLLWRRRLGEKEAEETVRGQLLINSFPLYQCPPSIQIPLGSPRGSTIPRMRLFGLLGRVSVFVIKENASTMHSFVRGARRGLPE</sequence>
<accession>A0A5B7FWZ9</accession>
<proteinExistence type="predicted"/>
<dbReference type="Proteomes" id="UP000324222">
    <property type="component" value="Unassembled WGS sequence"/>
</dbReference>
<name>A0A5B7FWZ9_PORTR</name>
<comment type="caution">
    <text evidence="1">The sequence shown here is derived from an EMBL/GenBank/DDBJ whole genome shotgun (WGS) entry which is preliminary data.</text>
</comment>
<dbReference type="AlphaFoldDB" id="A0A5B7FWZ9"/>
<evidence type="ECO:0000313" key="2">
    <source>
        <dbReference type="Proteomes" id="UP000324222"/>
    </source>
</evidence>